<evidence type="ECO:0000256" key="4">
    <source>
        <dbReference type="ARBA" id="ARBA00023136"/>
    </source>
</evidence>
<keyword evidence="1 5" id="KW-1003">Cell membrane</keyword>
<evidence type="ECO:0000256" key="3">
    <source>
        <dbReference type="ARBA" id="ARBA00022989"/>
    </source>
</evidence>
<dbReference type="HAMAP" id="MF_01536">
    <property type="entry name" value="UPF0344"/>
    <property type="match status" value="1"/>
</dbReference>
<dbReference type="NCBIfam" id="NF010198">
    <property type="entry name" value="PRK13673.1-5"/>
    <property type="match status" value="1"/>
</dbReference>
<reference evidence="6 7" key="1">
    <citation type="submission" date="2023-01" db="EMBL/GenBank/DDBJ databases">
        <title>Bacillus changyiensis sp. nov., isolated from a coastal deposit.</title>
        <authorList>
            <person name="Xiao G."/>
            <person name="Lai Q."/>
            <person name="Hu Z."/>
            <person name="Shao Z."/>
        </authorList>
    </citation>
    <scope>NUCLEOTIDE SEQUENCE [LARGE SCALE GENOMIC DNA]</scope>
    <source>
        <strain evidence="6 7">CLL-7-23</strain>
    </source>
</reference>
<feature type="transmembrane region" description="Helical" evidence="5">
    <location>
        <begin position="64"/>
        <end position="83"/>
    </location>
</feature>
<name>A0ABT4X194_9BACI</name>
<proteinExistence type="inferred from homology"/>
<dbReference type="RefSeq" id="WP_271339908.1">
    <property type="nucleotide sequence ID" value="NZ_JAQKAB010000003.1"/>
</dbReference>
<evidence type="ECO:0000256" key="5">
    <source>
        <dbReference type="HAMAP-Rule" id="MF_01536"/>
    </source>
</evidence>
<comment type="similarity">
    <text evidence="5">Belongs to the UPF0344 family.</text>
</comment>
<dbReference type="InterPro" id="IPR010899">
    <property type="entry name" value="UPF0344"/>
</dbReference>
<protein>
    <recommendedName>
        <fullName evidence="5">UPF0344 protein PJ311_05400</fullName>
    </recommendedName>
</protein>
<dbReference type="EMBL" id="JAQKAB010000003">
    <property type="protein sequence ID" value="MDA7026049.1"/>
    <property type="molecule type" value="Genomic_DNA"/>
</dbReference>
<sequence>MTTHWHITAWLITLILVVIVYAQYSGGGGKGAKITHMFLRVIYLFVILTGVELFYRFTIWNGESIAKVVLGVITIGLMEMLLIRKKKAKSVTGMWVGFIVVLLLTLALGLRLPLGFKIF</sequence>
<organism evidence="6 7">
    <name type="scientific">Bacillus changyiensis</name>
    <dbReference type="NCBI Taxonomy" id="3004103"/>
    <lineage>
        <taxon>Bacteria</taxon>
        <taxon>Bacillati</taxon>
        <taxon>Bacillota</taxon>
        <taxon>Bacilli</taxon>
        <taxon>Bacillales</taxon>
        <taxon>Bacillaceae</taxon>
        <taxon>Bacillus</taxon>
    </lineage>
</organism>
<keyword evidence="7" id="KW-1185">Reference proteome</keyword>
<evidence type="ECO:0000313" key="7">
    <source>
        <dbReference type="Proteomes" id="UP001211894"/>
    </source>
</evidence>
<keyword evidence="3 5" id="KW-1133">Transmembrane helix</keyword>
<evidence type="ECO:0000313" key="6">
    <source>
        <dbReference type="EMBL" id="MDA7026049.1"/>
    </source>
</evidence>
<comment type="caution">
    <text evidence="6">The sequence shown here is derived from an EMBL/GenBank/DDBJ whole genome shotgun (WGS) entry which is preliminary data.</text>
</comment>
<accession>A0ABT4X194</accession>
<comment type="subcellular location">
    <subcellularLocation>
        <location evidence="5">Cell membrane</location>
        <topology evidence="5">Multi-pass membrane protein</topology>
    </subcellularLocation>
</comment>
<evidence type="ECO:0000256" key="2">
    <source>
        <dbReference type="ARBA" id="ARBA00022692"/>
    </source>
</evidence>
<keyword evidence="4 5" id="KW-0472">Membrane</keyword>
<gene>
    <name evidence="6" type="ORF">PJ311_05400</name>
</gene>
<keyword evidence="2 5" id="KW-0812">Transmembrane</keyword>
<feature type="transmembrane region" description="Helical" evidence="5">
    <location>
        <begin position="95"/>
        <end position="114"/>
    </location>
</feature>
<dbReference type="Proteomes" id="UP001211894">
    <property type="component" value="Unassembled WGS sequence"/>
</dbReference>
<evidence type="ECO:0000256" key="1">
    <source>
        <dbReference type="ARBA" id="ARBA00022475"/>
    </source>
</evidence>
<dbReference type="Pfam" id="PF07457">
    <property type="entry name" value="DUF1516"/>
    <property type="match status" value="1"/>
</dbReference>
<feature type="transmembrane region" description="Helical" evidence="5">
    <location>
        <begin position="6"/>
        <end position="25"/>
    </location>
</feature>
<feature type="transmembrane region" description="Helical" evidence="5">
    <location>
        <begin position="37"/>
        <end position="58"/>
    </location>
</feature>